<feature type="transmembrane region" description="Helical" evidence="1">
    <location>
        <begin position="254"/>
        <end position="272"/>
    </location>
</feature>
<feature type="transmembrane region" description="Helical" evidence="1">
    <location>
        <begin position="338"/>
        <end position="359"/>
    </location>
</feature>
<feature type="transmembrane region" description="Helical" evidence="1">
    <location>
        <begin position="156"/>
        <end position="174"/>
    </location>
</feature>
<dbReference type="Proteomes" id="UP000514509">
    <property type="component" value="Chromosome"/>
</dbReference>
<gene>
    <name evidence="2" type="ORF">HUW48_19415</name>
</gene>
<keyword evidence="1" id="KW-1133">Transmembrane helix</keyword>
<keyword evidence="1" id="KW-0472">Membrane</keyword>
<feature type="transmembrane region" description="Helical" evidence="1">
    <location>
        <begin position="400"/>
        <end position="420"/>
    </location>
</feature>
<evidence type="ECO:0000313" key="2">
    <source>
        <dbReference type="EMBL" id="QMU30060.1"/>
    </source>
</evidence>
<feature type="transmembrane region" description="Helical" evidence="1">
    <location>
        <begin position="31"/>
        <end position="51"/>
    </location>
</feature>
<dbReference type="AlphaFoldDB" id="A0A7L7LB69"/>
<sequence>MNVWYFLANILPIGVLSYRWWNQQTTPFLKIIFWPAFLFKLSCGLLVGWLYQHYLSGGDTFVYQSQAEILSRYASQDPRNYLSFLLTGEYQSVYLYDVMKYREYSNSFFMVLLLHFLNFITGYNYYLNAVYFSLFSFFGCWQLTVIITKIFPVTKVAVALAFLFFPSVVFWSSGVLKESILVGSTAWLLAVVLQLVYLPDKNKVFARSIILLIAVFICFKIRFYFAVAYFPLLAGFALVEMAARQWHLTGKQKLFFYLSALLVLGVGASFLHEAVNLDYFFREVINSYQTSRLATTRQAFIDLPNLKPTFASLIQYAPKAISSAIFRPIIGEINSVEYLLTGLENLLILFLAVISLLSFWKHKPILPITLVISLLIYILLLAALIGFSTANLGSVSRYKVAFLPFLLYLLLQTGANLKIINRLESWVNRLLTIKVN</sequence>
<proteinExistence type="predicted"/>
<keyword evidence="1" id="KW-0812">Transmembrane</keyword>
<accession>A0A7L7LB69</accession>
<keyword evidence="3" id="KW-1185">Reference proteome</keyword>
<feature type="transmembrane region" description="Helical" evidence="1">
    <location>
        <begin position="180"/>
        <end position="198"/>
    </location>
</feature>
<feature type="transmembrane region" description="Helical" evidence="1">
    <location>
        <begin position="108"/>
        <end position="126"/>
    </location>
</feature>
<protein>
    <recommendedName>
        <fullName evidence="4">Glycosyltransferase family 39 protein</fullName>
    </recommendedName>
</protein>
<name>A0A7L7LB69_9BACT</name>
<dbReference type="EMBL" id="CP055153">
    <property type="protein sequence ID" value="QMU30060.1"/>
    <property type="molecule type" value="Genomic_DNA"/>
</dbReference>
<evidence type="ECO:0000256" key="1">
    <source>
        <dbReference type="SAM" id="Phobius"/>
    </source>
</evidence>
<feature type="transmembrane region" description="Helical" evidence="1">
    <location>
        <begin position="210"/>
        <end position="234"/>
    </location>
</feature>
<reference evidence="2 3" key="1">
    <citation type="submission" date="2020-08" db="EMBL/GenBank/DDBJ databases">
        <title>Adhaeribacter dokdonensis sp. nov., isolated from the rhizosphere of Elymus tsukushiensis, a plant native to the Dokdo Islands, Republic of Korea.</title>
        <authorList>
            <person name="Ghim S.Y."/>
        </authorList>
    </citation>
    <scope>NUCLEOTIDE SEQUENCE [LARGE SCALE GENOMIC DNA]</scope>
    <source>
        <strain evidence="2 3">KUDC8001</strain>
    </source>
</reference>
<feature type="transmembrane region" description="Helical" evidence="1">
    <location>
        <begin position="365"/>
        <end position="388"/>
    </location>
</feature>
<dbReference type="RefSeq" id="WP_182412518.1">
    <property type="nucleotide sequence ID" value="NZ_CP055153.1"/>
</dbReference>
<dbReference type="KEGG" id="add:HUW48_19415"/>
<organism evidence="2 3">
    <name type="scientific">Adhaeribacter radiodurans</name>
    <dbReference type="NCBI Taxonomy" id="2745197"/>
    <lineage>
        <taxon>Bacteria</taxon>
        <taxon>Pseudomonadati</taxon>
        <taxon>Bacteroidota</taxon>
        <taxon>Cytophagia</taxon>
        <taxon>Cytophagales</taxon>
        <taxon>Hymenobacteraceae</taxon>
        <taxon>Adhaeribacter</taxon>
    </lineage>
</organism>
<evidence type="ECO:0008006" key="4">
    <source>
        <dbReference type="Google" id="ProtNLM"/>
    </source>
</evidence>
<evidence type="ECO:0000313" key="3">
    <source>
        <dbReference type="Proteomes" id="UP000514509"/>
    </source>
</evidence>